<evidence type="ECO:0000313" key="2">
    <source>
        <dbReference type="EMBL" id="CBX29983.1"/>
    </source>
</evidence>
<dbReference type="AlphaFoldDB" id="E1YBX5"/>
<reference evidence="1" key="1">
    <citation type="journal article" date="2011" name="Environ. Microbiol.">
        <title>Genomic insights into the metabolic potential of the polycyclic aromatic hydrocarbon degrading sulfate-reducing Deltaproteobacterium N47.</title>
        <authorList>
            <person name="Bergmann F."/>
            <person name="Selesi D."/>
            <person name="Weinmaier T."/>
            <person name="Tischler P."/>
            <person name="Rattei T."/>
            <person name="Meckenstock R.U."/>
        </authorList>
    </citation>
    <scope>NUCLEOTIDE SEQUENCE</scope>
</reference>
<dbReference type="EMBL" id="FR695877">
    <property type="protein sequence ID" value="CBX30606.1"/>
    <property type="molecule type" value="Genomic_DNA"/>
</dbReference>
<evidence type="ECO:0000313" key="1">
    <source>
        <dbReference type="EMBL" id="CBX28069.1"/>
    </source>
</evidence>
<name>E1YBX5_9BACT</name>
<dbReference type="EMBL" id="FR695868">
    <property type="protein sequence ID" value="CBX28069.1"/>
    <property type="molecule type" value="Genomic_DNA"/>
</dbReference>
<organism evidence="1">
    <name type="scientific">uncultured Desulfobacterium sp</name>
    <dbReference type="NCBI Taxonomy" id="201089"/>
    <lineage>
        <taxon>Bacteria</taxon>
        <taxon>Pseudomonadati</taxon>
        <taxon>Thermodesulfobacteriota</taxon>
        <taxon>Desulfobacteria</taxon>
        <taxon>Desulfobacterales</taxon>
        <taxon>Desulfobacteriaceae</taxon>
        <taxon>Desulfobacterium</taxon>
        <taxon>environmental samples</taxon>
    </lineage>
</organism>
<dbReference type="EMBL" id="FR695874">
    <property type="protein sequence ID" value="CBX29983.1"/>
    <property type="molecule type" value="Genomic_DNA"/>
</dbReference>
<protein>
    <submittedName>
        <fullName evidence="1">Uncharacterized protein</fullName>
    </submittedName>
</protein>
<evidence type="ECO:0000313" key="3">
    <source>
        <dbReference type="EMBL" id="CBX30606.1"/>
    </source>
</evidence>
<accession>E1YBX5</accession>
<proteinExistence type="predicted"/>
<sequence>MQTVKEKMTEVIKSQPDDASYEEIMRELAFKRMVDRGLEDSRKGRVVTNEEIQHRIHTWQE</sequence>
<gene>
    <name evidence="2" type="ORF">N47_D27920</name>
    <name evidence="3" type="ORF">N47_E41180</name>
    <name evidence="1" type="ORF">N47_G33930</name>
</gene>